<dbReference type="SMART" id="SM00862">
    <property type="entry name" value="Trans_reg_C"/>
    <property type="match status" value="1"/>
</dbReference>
<dbReference type="Proteomes" id="UP000215059">
    <property type="component" value="Unassembled WGS sequence"/>
</dbReference>
<evidence type="ECO:0000256" key="6">
    <source>
        <dbReference type="PROSITE-ProRule" id="PRU00169"/>
    </source>
</evidence>
<evidence type="ECO:0000259" key="9">
    <source>
        <dbReference type="PROSITE" id="PS51755"/>
    </source>
</evidence>
<dbReference type="SMART" id="SM00448">
    <property type="entry name" value="REC"/>
    <property type="match status" value="1"/>
</dbReference>
<protein>
    <submittedName>
        <fullName evidence="10">DNA-binding response regulator</fullName>
    </submittedName>
</protein>
<keyword evidence="5" id="KW-0804">Transcription</keyword>
<evidence type="ECO:0000259" key="8">
    <source>
        <dbReference type="PROSITE" id="PS50110"/>
    </source>
</evidence>
<keyword evidence="2" id="KW-0902">Two-component regulatory system</keyword>
<dbReference type="GO" id="GO:0032993">
    <property type="term" value="C:protein-DNA complex"/>
    <property type="evidence" value="ECO:0007669"/>
    <property type="project" value="TreeGrafter"/>
</dbReference>
<dbReference type="InterPro" id="IPR001789">
    <property type="entry name" value="Sig_transdc_resp-reg_receiver"/>
</dbReference>
<dbReference type="RefSeq" id="WP_094253401.1">
    <property type="nucleotide sequence ID" value="NZ_JBHLXL010000001.1"/>
</dbReference>
<dbReference type="OrthoDB" id="2578266at2"/>
<dbReference type="Pfam" id="PF00072">
    <property type="entry name" value="Response_reg"/>
    <property type="match status" value="1"/>
</dbReference>
<dbReference type="Gene3D" id="6.10.250.690">
    <property type="match status" value="1"/>
</dbReference>
<feature type="modified residue" description="4-aspartylphosphate" evidence="6">
    <location>
        <position position="56"/>
    </location>
</feature>
<evidence type="ECO:0000256" key="5">
    <source>
        <dbReference type="ARBA" id="ARBA00023163"/>
    </source>
</evidence>
<evidence type="ECO:0000313" key="11">
    <source>
        <dbReference type="Proteomes" id="UP000215059"/>
    </source>
</evidence>
<evidence type="ECO:0000256" key="4">
    <source>
        <dbReference type="ARBA" id="ARBA00023125"/>
    </source>
</evidence>
<dbReference type="GO" id="GO:0000156">
    <property type="term" value="F:phosphorelay response regulator activity"/>
    <property type="evidence" value="ECO:0007669"/>
    <property type="project" value="TreeGrafter"/>
</dbReference>
<feature type="domain" description="OmpR/PhoB-type" evidence="9">
    <location>
        <begin position="129"/>
        <end position="228"/>
    </location>
</feature>
<dbReference type="CDD" id="cd17574">
    <property type="entry name" value="REC_OmpR"/>
    <property type="match status" value="1"/>
</dbReference>
<organism evidence="10 11">
    <name type="scientific">Fictibacillus aquaticus</name>
    <dbReference type="NCBI Taxonomy" id="2021314"/>
    <lineage>
        <taxon>Bacteria</taxon>
        <taxon>Bacillati</taxon>
        <taxon>Bacillota</taxon>
        <taxon>Bacilli</taxon>
        <taxon>Bacillales</taxon>
        <taxon>Fictibacillaceae</taxon>
        <taxon>Fictibacillus</taxon>
    </lineage>
</organism>
<dbReference type="InterPro" id="IPR016032">
    <property type="entry name" value="Sig_transdc_resp-reg_C-effctor"/>
</dbReference>
<dbReference type="InterPro" id="IPR001867">
    <property type="entry name" value="OmpR/PhoB-type_DNA-bd"/>
</dbReference>
<reference evidence="10 11" key="1">
    <citation type="submission" date="2017-07" db="EMBL/GenBank/DDBJ databases">
        <title>Fictibacillus sp. nov. GDSW-R2A3 Genome sequencing and assembly.</title>
        <authorList>
            <person name="Mayilraj S."/>
        </authorList>
    </citation>
    <scope>NUCLEOTIDE SEQUENCE [LARGE SCALE GENOMIC DNA]</scope>
    <source>
        <strain evidence="10 11">GDSW-R2A3</strain>
    </source>
</reference>
<dbReference type="PANTHER" id="PTHR48111:SF40">
    <property type="entry name" value="PHOSPHATE REGULON TRANSCRIPTIONAL REGULATORY PROTEIN PHOB"/>
    <property type="match status" value="1"/>
</dbReference>
<dbReference type="GO" id="GO:0006355">
    <property type="term" value="P:regulation of DNA-templated transcription"/>
    <property type="evidence" value="ECO:0007669"/>
    <property type="project" value="InterPro"/>
</dbReference>
<dbReference type="PANTHER" id="PTHR48111">
    <property type="entry name" value="REGULATOR OF RPOS"/>
    <property type="match status" value="1"/>
</dbReference>
<comment type="caution">
    <text evidence="10">The sequence shown here is derived from an EMBL/GenBank/DDBJ whole genome shotgun (WGS) entry which is preliminary data.</text>
</comment>
<dbReference type="Pfam" id="PF00486">
    <property type="entry name" value="Trans_reg_C"/>
    <property type="match status" value="1"/>
</dbReference>
<gene>
    <name evidence="10" type="ORF">CGZ90_15280</name>
</gene>
<evidence type="ECO:0000256" key="1">
    <source>
        <dbReference type="ARBA" id="ARBA00022553"/>
    </source>
</evidence>
<dbReference type="InterPro" id="IPR039420">
    <property type="entry name" value="WalR-like"/>
</dbReference>
<name>A0A235F6N6_9BACL</name>
<dbReference type="PROSITE" id="PS50110">
    <property type="entry name" value="RESPONSE_REGULATORY"/>
    <property type="match status" value="1"/>
</dbReference>
<evidence type="ECO:0000256" key="2">
    <source>
        <dbReference type="ARBA" id="ARBA00023012"/>
    </source>
</evidence>
<dbReference type="InterPro" id="IPR011006">
    <property type="entry name" value="CheY-like_superfamily"/>
</dbReference>
<keyword evidence="11" id="KW-1185">Reference proteome</keyword>
<keyword evidence="3" id="KW-0805">Transcription regulation</keyword>
<dbReference type="EMBL" id="NOII01000010">
    <property type="protein sequence ID" value="OYD56912.1"/>
    <property type="molecule type" value="Genomic_DNA"/>
</dbReference>
<evidence type="ECO:0000256" key="7">
    <source>
        <dbReference type="PROSITE-ProRule" id="PRU01091"/>
    </source>
</evidence>
<dbReference type="SUPFAM" id="SSF46894">
    <property type="entry name" value="C-terminal effector domain of the bipartite response regulators"/>
    <property type="match status" value="1"/>
</dbReference>
<keyword evidence="1 6" id="KW-0597">Phosphoprotein</keyword>
<dbReference type="PROSITE" id="PS51755">
    <property type="entry name" value="OMPR_PHOB"/>
    <property type="match status" value="1"/>
</dbReference>
<dbReference type="GO" id="GO:0000976">
    <property type="term" value="F:transcription cis-regulatory region binding"/>
    <property type="evidence" value="ECO:0007669"/>
    <property type="project" value="TreeGrafter"/>
</dbReference>
<feature type="domain" description="Response regulatory" evidence="8">
    <location>
        <begin position="7"/>
        <end position="122"/>
    </location>
</feature>
<dbReference type="CDD" id="cd00383">
    <property type="entry name" value="trans_reg_C"/>
    <property type="match status" value="1"/>
</dbReference>
<accession>A0A235F6N6</accession>
<feature type="DNA-binding region" description="OmpR/PhoB-type" evidence="7">
    <location>
        <begin position="129"/>
        <end position="228"/>
    </location>
</feature>
<dbReference type="AlphaFoldDB" id="A0A235F6N6"/>
<evidence type="ECO:0000256" key="3">
    <source>
        <dbReference type="ARBA" id="ARBA00023015"/>
    </source>
</evidence>
<dbReference type="InterPro" id="IPR036388">
    <property type="entry name" value="WH-like_DNA-bd_sf"/>
</dbReference>
<dbReference type="Gene3D" id="1.10.10.10">
    <property type="entry name" value="Winged helix-like DNA-binding domain superfamily/Winged helix DNA-binding domain"/>
    <property type="match status" value="1"/>
</dbReference>
<dbReference type="SUPFAM" id="SSF52172">
    <property type="entry name" value="CheY-like"/>
    <property type="match status" value="1"/>
</dbReference>
<dbReference type="GO" id="GO:0005829">
    <property type="term" value="C:cytosol"/>
    <property type="evidence" value="ECO:0007669"/>
    <property type="project" value="TreeGrafter"/>
</dbReference>
<evidence type="ECO:0000313" key="10">
    <source>
        <dbReference type="EMBL" id="OYD56912.1"/>
    </source>
</evidence>
<proteinExistence type="predicted"/>
<keyword evidence="4 7" id="KW-0238">DNA-binding</keyword>
<sequence length="229" mass="26550">MELKGKSILIVEDDPKIRNLMKIYLENSGYETYLAEDGEEGKKAFKEIDPCFMIVDLMMPKLSGEKLTEWIRNEQKSEIPLIMVTAKSDEKDRIAGLQSGADDYVTKPFSPGELVARVEAVLRRTVHRCNKISYKGLTIKPFKGEVTYKGESIALTPNEFKLLYKLMRHPNQILKRDQLLDEMYPNHEKTVNDRTVDVHLVKLREKIERNDDITFIETVRGMGYRFVSF</sequence>
<dbReference type="Gene3D" id="3.40.50.2300">
    <property type="match status" value="1"/>
</dbReference>